<dbReference type="PROSITE" id="PS51194">
    <property type="entry name" value="HELICASE_CTER"/>
    <property type="match status" value="1"/>
</dbReference>
<keyword evidence="4" id="KW-0067">ATP-binding</keyword>
<dbReference type="GO" id="GO:0016787">
    <property type="term" value="F:hydrolase activity"/>
    <property type="evidence" value="ECO:0007669"/>
    <property type="project" value="UniProtKB-KW"/>
</dbReference>
<dbReference type="KEGG" id="mpl:Mpal_0184"/>
<dbReference type="EMBL" id="CP001338">
    <property type="protein sequence ID" value="ACL15573.1"/>
    <property type="molecule type" value="Genomic_DNA"/>
</dbReference>
<dbReference type="GO" id="GO:0140097">
    <property type="term" value="F:catalytic activity, acting on DNA"/>
    <property type="evidence" value="ECO:0007669"/>
    <property type="project" value="UniProtKB-ARBA"/>
</dbReference>
<evidence type="ECO:0000259" key="6">
    <source>
        <dbReference type="PROSITE" id="PS51194"/>
    </source>
</evidence>
<dbReference type="PROSITE" id="PS51192">
    <property type="entry name" value="HELICASE_ATP_BIND_1"/>
    <property type="match status" value="1"/>
</dbReference>
<evidence type="ECO:0000313" key="7">
    <source>
        <dbReference type="EMBL" id="ACL15573.1"/>
    </source>
</evidence>
<dbReference type="HOGENOM" id="CLU_010611_0_0_2"/>
<dbReference type="GO" id="GO:0005524">
    <property type="term" value="F:ATP binding"/>
    <property type="evidence" value="ECO:0007669"/>
    <property type="project" value="UniProtKB-KW"/>
</dbReference>
<dbReference type="GO" id="GO:0004386">
    <property type="term" value="F:helicase activity"/>
    <property type="evidence" value="ECO:0007669"/>
    <property type="project" value="UniProtKB-KW"/>
</dbReference>
<feature type="domain" description="Helicase ATP-binding" evidence="5">
    <location>
        <begin position="217"/>
        <end position="390"/>
    </location>
</feature>
<dbReference type="GO" id="GO:0003676">
    <property type="term" value="F:nucleic acid binding"/>
    <property type="evidence" value="ECO:0007669"/>
    <property type="project" value="InterPro"/>
</dbReference>
<evidence type="ECO:0000256" key="1">
    <source>
        <dbReference type="ARBA" id="ARBA00022741"/>
    </source>
</evidence>
<keyword evidence="3 7" id="KW-0347">Helicase</keyword>
<dbReference type="InterPro" id="IPR050474">
    <property type="entry name" value="Hel308_SKI2-like"/>
</dbReference>
<dbReference type="STRING" id="521011.Mpal_0184"/>
<dbReference type="OrthoDB" id="39583at2157"/>
<dbReference type="GeneID" id="7270955"/>
<protein>
    <submittedName>
        <fullName evidence="7">DEAD/DEAH box helicase domain protein</fullName>
    </submittedName>
</protein>
<keyword evidence="2" id="KW-0378">Hydrolase</keyword>
<name>B8GJ00_METPE</name>
<dbReference type="InterPro" id="IPR001650">
    <property type="entry name" value="Helicase_C-like"/>
</dbReference>
<dbReference type="eggNOG" id="arCOG00554">
    <property type="taxonomic scope" value="Archaea"/>
</dbReference>
<dbReference type="Proteomes" id="UP000002457">
    <property type="component" value="Chromosome"/>
</dbReference>
<dbReference type="RefSeq" id="WP_012616892.1">
    <property type="nucleotide sequence ID" value="NC_011832.1"/>
</dbReference>
<evidence type="ECO:0000259" key="5">
    <source>
        <dbReference type="PROSITE" id="PS51192"/>
    </source>
</evidence>
<evidence type="ECO:0000313" key="8">
    <source>
        <dbReference type="Proteomes" id="UP000002457"/>
    </source>
</evidence>
<organism evidence="7 8">
    <name type="scientific">Methanosphaerula palustris (strain ATCC BAA-1556 / DSM 19958 / E1-9c)</name>
    <dbReference type="NCBI Taxonomy" id="521011"/>
    <lineage>
        <taxon>Archaea</taxon>
        <taxon>Methanobacteriati</taxon>
        <taxon>Methanobacteriota</taxon>
        <taxon>Stenosarchaea group</taxon>
        <taxon>Methanomicrobia</taxon>
        <taxon>Methanomicrobiales</taxon>
        <taxon>Methanoregulaceae</taxon>
        <taxon>Methanosphaerula</taxon>
    </lineage>
</organism>
<dbReference type="Gene3D" id="3.40.50.300">
    <property type="entry name" value="P-loop containing nucleotide triphosphate hydrolases"/>
    <property type="match status" value="2"/>
</dbReference>
<evidence type="ECO:0000256" key="3">
    <source>
        <dbReference type="ARBA" id="ARBA00022806"/>
    </source>
</evidence>
<accession>B8GJ00</accession>
<dbReference type="AlphaFoldDB" id="B8GJ00"/>
<evidence type="ECO:0000256" key="2">
    <source>
        <dbReference type="ARBA" id="ARBA00022801"/>
    </source>
</evidence>
<sequence length="667" mass="74954">MIIIVQPQRADYRLIFTDGRHVRAVGVVVLAETPKGIRPKDYRLRRAGSREYRNTPSKELVALLRSSTVHMTRNDQAFGSFLQDIQVKWMPVHCCRLCLLEDKVTPIDQGQAVKYGRELICLPCARREMRRELVHLNHMGRGALGHLDDLLARYRDLDRVIATLLPDKKQGKQTLFDRIEAQPIQQTTRIEELPLPRKFVDVAQVESLMPAQQLAVEAGLLFGKDLLVVSATASGKTFIGEMAGLKNYLEGRGRLLFLVPLVALATQKYRRFSERYRDIAQTSLQIGQSRIHLRETKVDAVRDPRSPILVGTYEGVDHQLRLGRNLGDIGTVVIDEVQMLEDQDRGHRLDGLIARLKYQAPNAQFLYLSATIGSPKVLAKKLNATLVQYADRPVALDRHLMFLEKKEKIPAIKRLIEEEYKKISSKGYHGQSIVFTNSRARCHLIADKVGKHVAAYHAGLTSQERREVEDKFTRGKLAGVITTAALGAGVDFPASQVVFDALAMGISWLSVQEFSQMSGRAGRPDFHDQGRVVILAEPGATYSREAQGTEEEVALRLLKGEMEEVAPEYDLEASSEEFVANAIVCRGDLEALQRIERMMVGSTEPVLDLMLGNRLIKRENGKIQLTDLSRVMASHFIGVERLLGILKLVEKVDDPIEILTELHCEEV</sequence>
<gene>
    <name evidence="7" type="ordered locus">Mpal_0184</name>
</gene>
<dbReference type="SMART" id="SM00487">
    <property type="entry name" value="DEXDc"/>
    <property type="match status" value="1"/>
</dbReference>
<dbReference type="InterPro" id="IPR027417">
    <property type="entry name" value="P-loop_NTPase"/>
</dbReference>
<proteinExistence type="predicted"/>
<dbReference type="SMART" id="SM00490">
    <property type="entry name" value="HELICc"/>
    <property type="match status" value="1"/>
</dbReference>
<dbReference type="Pfam" id="PF00271">
    <property type="entry name" value="Helicase_C"/>
    <property type="match status" value="1"/>
</dbReference>
<dbReference type="SUPFAM" id="SSF52540">
    <property type="entry name" value="P-loop containing nucleoside triphosphate hydrolases"/>
    <property type="match status" value="1"/>
</dbReference>
<dbReference type="PANTHER" id="PTHR47961:SF1">
    <property type="entry name" value="ATP-DEPENDENT HELICASE MJ1401-RELATED"/>
    <property type="match status" value="1"/>
</dbReference>
<dbReference type="InterPro" id="IPR011545">
    <property type="entry name" value="DEAD/DEAH_box_helicase_dom"/>
</dbReference>
<dbReference type="PANTHER" id="PTHR47961">
    <property type="entry name" value="DNA POLYMERASE THETA, PUTATIVE (AFU_ORTHOLOGUE AFUA_1G05260)-RELATED"/>
    <property type="match status" value="1"/>
</dbReference>
<dbReference type="InterPro" id="IPR014001">
    <property type="entry name" value="Helicase_ATP-bd"/>
</dbReference>
<dbReference type="Pfam" id="PF00270">
    <property type="entry name" value="DEAD"/>
    <property type="match status" value="1"/>
</dbReference>
<evidence type="ECO:0000256" key="4">
    <source>
        <dbReference type="ARBA" id="ARBA00022840"/>
    </source>
</evidence>
<reference evidence="7 8" key="1">
    <citation type="journal article" date="2015" name="Genome Announc.">
        <title>Complete Genome Sequence of Methanosphaerula palustris E1-9CT, a Hydrogenotrophic Methanogen Isolated from a Minerotrophic Fen Peatland.</title>
        <authorList>
            <person name="Cadillo-Quiroz H."/>
            <person name="Browne P."/>
            <person name="Kyrpides N."/>
            <person name="Woyke T."/>
            <person name="Goodwin L."/>
            <person name="Detter C."/>
            <person name="Yavitt J.B."/>
            <person name="Zinder S.H."/>
        </authorList>
    </citation>
    <scope>NUCLEOTIDE SEQUENCE [LARGE SCALE GENOMIC DNA]</scope>
    <source>
        <strain evidence="8">ATCC BAA-1556 / DSM 19958 / E1-9c</strain>
    </source>
</reference>
<keyword evidence="8" id="KW-1185">Reference proteome</keyword>
<feature type="domain" description="Helicase C-terminal" evidence="6">
    <location>
        <begin position="415"/>
        <end position="573"/>
    </location>
</feature>
<keyword evidence="1" id="KW-0547">Nucleotide-binding</keyword>